<protein>
    <submittedName>
        <fullName evidence="1">Unnamed protein product</fullName>
    </submittedName>
</protein>
<name>A0ACB5U701_AMBMO</name>
<organism evidence="1 2">
    <name type="scientific">Ambrosiozyma monospora</name>
    <name type="common">Yeast</name>
    <name type="synonym">Endomycopsis monosporus</name>
    <dbReference type="NCBI Taxonomy" id="43982"/>
    <lineage>
        <taxon>Eukaryota</taxon>
        <taxon>Fungi</taxon>
        <taxon>Dikarya</taxon>
        <taxon>Ascomycota</taxon>
        <taxon>Saccharomycotina</taxon>
        <taxon>Pichiomycetes</taxon>
        <taxon>Pichiales</taxon>
        <taxon>Pichiaceae</taxon>
        <taxon>Ambrosiozyma</taxon>
    </lineage>
</organism>
<sequence length="140" mass="15663">MEEDEIMDMDTDALVTHVIVKLPVHLHSLELCGQPWSTLLAIVNVDQLHDLEHVAVRISSWSRGIAQRDLLPVPGYVCTIQQLQNFVSQLPADLRSLSLYVKGSIYKARGSGSGMDGYSACSLDELSFKHFTNLERLIVR</sequence>
<comment type="caution">
    <text evidence="1">The sequence shown here is derived from an EMBL/GenBank/DDBJ whole genome shotgun (WGS) entry which is preliminary data.</text>
</comment>
<gene>
    <name evidence="1" type="ORF">Amon02_001158700</name>
</gene>
<evidence type="ECO:0000313" key="1">
    <source>
        <dbReference type="EMBL" id="GMF02859.1"/>
    </source>
</evidence>
<dbReference type="EMBL" id="BSXS01012699">
    <property type="protein sequence ID" value="GMF02859.1"/>
    <property type="molecule type" value="Genomic_DNA"/>
</dbReference>
<proteinExistence type="predicted"/>
<evidence type="ECO:0000313" key="2">
    <source>
        <dbReference type="Proteomes" id="UP001165064"/>
    </source>
</evidence>
<reference evidence="1" key="1">
    <citation type="submission" date="2023-04" db="EMBL/GenBank/DDBJ databases">
        <title>Ambrosiozyma monospora NBRC 10751.</title>
        <authorList>
            <person name="Ichikawa N."/>
            <person name="Sato H."/>
            <person name="Tonouchi N."/>
        </authorList>
    </citation>
    <scope>NUCLEOTIDE SEQUENCE</scope>
    <source>
        <strain evidence="1">NBRC 10751</strain>
    </source>
</reference>
<accession>A0ACB5U701</accession>
<keyword evidence="2" id="KW-1185">Reference proteome</keyword>
<dbReference type="Proteomes" id="UP001165064">
    <property type="component" value="Unassembled WGS sequence"/>
</dbReference>